<dbReference type="InterPro" id="IPR004211">
    <property type="entry name" value="Endonuclease_7"/>
</dbReference>
<dbReference type="AlphaFoldDB" id="A0A8J8B9A3"/>
<dbReference type="Gene3D" id="3.40.1800.10">
    <property type="entry name" value="His-Me finger endonucleases"/>
    <property type="match status" value="1"/>
</dbReference>
<dbReference type="Proteomes" id="UP000677913">
    <property type="component" value="Unassembled WGS sequence"/>
</dbReference>
<accession>A0A8J8B9A3</accession>
<gene>
    <name evidence="1" type="ORF">KGA66_01115</name>
</gene>
<protein>
    <submittedName>
        <fullName evidence="1">Uncharacterized protein</fullName>
    </submittedName>
</protein>
<dbReference type="SUPFAM" id="SSF54060">
    <property type="entry name" value="His-Me finger endonucleases"/>
    <property type="match status" value="1"/>
</dbReference>
<dbReference type="RefSeq" id="WP_211463473.1">
    <property type="nucleotide sequence ID" value="NZ_JAGSXH010000002.1"/>
</dbReference>
<evidence type="ECO:0000313" key="1">
    <source>
        <dbReference type="EMBL" id="MBS2961627.1"/>
    </source>
</evidence>
<organism evidence="1 2">
    <name type="scientific">Actinocrinis puniceicyclus</name>
    <dbReference type="NCBI Taxonomy" id="977794"/>
    <lineage>
        <taxon>Bacteria</taxon>
        <taxon>Bacillati</taxon>
        <taxon>Actinomycetota</taxon>
        <taxon>Actinomycetes</taxon>
        <taxon>Catenulisporales</taxon>
        <taxon>Actinospicaceae</taxon>
        <taxon>Actinocrinis</taxon>
    </lineage>
</organism>
<reference evidence="1" key="1">
    <citation type="submission" date="2021-04" db="EMBL/GenBank/DDBJ databases">
        <title>Genome based classification of Actinospica acidithermotolerans sp. nov., an actinobacterium isolated from an Indonesian hot spring.</title>
        <authorList>
            <person name="Kusuma A.B."/>
            <person name="Putra K.E."/>
            <person name="Nafisah S."/>
            <person name="Loh J."/>
            <person name="Nouioui I."/>
            <person name="Goodfellow M."/>
        </authorList>
    </citation>
    <scope>NUCLEOTIDE SEQUENCE</scope>
    <source>
        <strain evidence="1">DSM 45618</strain>
    </source>
</reference>
<dbReference type="EMBL" id="JAGSXH010000002">
    <property type="protein sequence ID" value="MBS2961627.1"/>
    <property type="molecule type" value="Genomic_DNA"/>
</dbReference>
<proteinExistence type="predicted"/>
<dbReference type="Pfam" id="PF02945">
    <property type="entry name" value="Endonuclease_7"/>
    <property type="match status" value="1"/>
</dbReference>
<dbReference type="InterPro" id="IPR044925">
    <property type="entry name" value="His-Me_finger_sf"/>
</dbReference>
<keyword evidence="2" id="KW-1185">Reference proteome</keyword>
<evidence type="ECO:0000313" key="2">
    <source>
        <dbReference type="Proteomes" id="UP000677913"/>
    </source>
</evidence>
<name>A0A8J8B9A3_9ACTN</name>
<comment type="caution">
    <text evidence="1">The sequence shown here is derived from an EMBL/GenBank/DDBJ whole genome shotgun (WGS) entry which is preliminary data.</text>
</comment>
<sequence>MRIGGGLGGCARIPRAPTSRARAKAFAALLAEQDGKRLIRERPGPEHADRDHRAGKVRGILRFSCDQGLGNFRDDIRSLIRAVNYF</sequence>
<dbReference type="InterPro" id="IPR038563">
    <property type="entry name" value="Endonuclease_7_sf"/>
</dbReference>